<dbReference type="OrthoDB" id="9758923at2"/>
<organism evidence="2 3">
    <name type="scientific">Dyadobacter luticola</name>
    <dbReference type="NCBI Taxonomy" id="1979387"/>
    <lineage>
        <taxon>Bacteria</taxon>
        <taxon>Pseudomonadati</taxon>
        <taxon>Bacteroidota</taxon>
        <taxon>Cytophagia</taxon>
        <taxon>Cytophagales</taxon>
        <taxon>Spirosomataceae</taxon>
        <taxon>Dyadobacter</taxon>
    </lineage>
</organism>
<evidence type="ECO:0000313" key="2">
    <source>
        <dbReference type="EMBL" id="TLV02114.1"/>
    </source>
</evidence>
<gene>
    <name evidence="2" type="ORF">FEN17_00255</name>
</gene>
<reference evidence="2 3" key="1">
    <citation type="submission" date="2019-05" db="EMBL/GenBank/DDBJ databases">
        <authorList>
            <person name="Qu J.-H."/>
        </authorList>
    </citation>
    <scope>NUCLEOTIDE SEQUENCE [LARGE SCALE GENOMIC DNA]</scope>
    <source>
        <strain evidence="2 3">T17</strain>
    </source>
</reference>
<feature type="signal peptide" evidence="1">
    <location>
        <begin position="1"/>
        <end position="19"/>
    </location>
</feature>
<evidence type="ECO:0000256" key="1">
    <source>
        <dbReference type="SAM" id="SignalP"/>
    </source>
</evidence>
<dbReference type="RefSeq" id="WP_138363323.1">
    <property type="nucleotide sequence ID" value="NZ_VCEJ01000002.1"/>
</dbReference>
<keyword evidence="1" id="KW-0732">Signal</keyword>
<protein>
    <recommendedName>
        <fullName evidence="4">TonB-dependent receptor</fullName>
    </recommendedName>
</protein>
<dbReference type="Proteomes" id="UP000306402">
    <property type="component" value="Unassembled WGS sequence"/>
</dbReference>
<comment type="caution">
    <text evidence="2">The sequence shown here is derived from an EMBL/GenBank/DDBJ whole genome shotgun (WGS) entry which is preliminary data.</text>
</comment>
<accession>A0A5R9L0Q4</accession>
<evidence type="ECO:0000313" key="3">
    <source>
        <dbReference type="Proteomes" id="UP000306402"/>
    </source>
</evidence>
<dbReference type="EMBL" id="VCEJ01000002">
    <property type="protein sequence ID" value="TLV02114.1"/>
    <property type="molecule type" value="Genomic_DNA"/>
</dbReference>
<feature type="chain" id="PRO_5024374171" description="TonB-dependent receptor" evidence="1">
    <location>
        <begin position="20"/>
        <end position="65"/>
    </location>
</feature>
<name>A0A5R9L0Q4_9BACT</name>
<proteinExistence type="predicted"/>
<keyword evidence="3" id="KW-1185">Reference proteome</keyword>
<evidence type="ECO:0008006" key="4">
    <source>
        <dbReference type="Google" id="ProtNLM"/>
    </source>
</evidence>
<sequence>MNPLKLTLIFSLFSLFANAQKAKITVNADKVENKLSKLIYGSNIEDVNHEIYGGFNRTSYLESRN</sequence>
<dbReference type="AlphaFoldDB" id="A0A5R9L0Q4"/>